<dbReference type="EMBL" id="CP064789">
    <property type="protein sequence ID" value="QSG11289.1"/>
    <property type="molecule type" value="Genomic_DNA"/>
</dbReference>
<sequence>MLGLARRTRWPGLVSVGISTVQRLGVLRAVPNDRLGEFLPLRDSLAHADHLSEKTSGSPAATR</sequence>
<evidence type="ECO:0000313" key="2">
    <source>
        <dbReference type="Proteomes" id="UP000663305"/>
    </source>
</evidence>
<dbReference type="Proteomes" id="UP000663305">
    <property type="component" value="Chromosome"/>
</dbReference>
<organism evidence="1 2">
    <name type="scientific">Halapricum desulfuricans</name>
    <dbReference type="NCBI Taxonomy" id="2841257"/>
    <lineage>
        <taxon>Archaea</taxon>
        <taxon>Methanobacteriati</taxon>
        <taxon>Methanobacteriota</taxon>
        <taxon>Stenosarchaea group</taxon>
        <taxon>Halobacteria</taxon>
        <taxon>Halobacteriales</taxon>
        <taxon>Haloarculaceae</taxon>
        <taxon>Halapricum</taxon>
    </lineage>
</organism>
<name>A0A897NK96_9EURY</name>
<protein>
    <submittedName>
        <fullName evidence="1">Uncharacterized protein</fullName>
    </submittedName>
</protein>
<gene>
    <name evidence="1" type="ORF">HSBGL_0859</name>
</gene>
<reference evidence="1" key="1">
    <citation type="submission" date="2020-11" db="EMBL/GenBank/DDBJ databases">
        <title>Carbohydrate-dependent, anaerobic sulfur respiration: A novel catabolism in halophilic archaea.</title>
        <authorList>
            <person name="Sorokin D.Y."/>
            <person name="Messina E."/>
            <person name="Smedile F."/>
            <person name="La Cono V."/>
            <person name="Hallsworth J.E."/>
            <person name="Yakimov M.M."/>
        </authorList>
    </citation>
    <scope>NUCLEOTIDE SEQUENCE</scope>
    <source>
        <strain evidence="1">HSR-Bgl</strain>
    </source>
</reference>
<dbReference type="AlphaFoldDB" id="A0A897NK96"/>
<accession>A0A897NK96</accession>
<proteinExistence type="predicted"/>
<evidence type="ECO:0000313" key="1">
    <source>
        <dbReference type="EMBL" id="QSG11289.1"/>
    </source>
</evidence>